<evidence type="ECO:0000256" key="2">
    <source>
        <dbReference type="SAM" id="MobiDB-lite"/>
    </source>
</evidence>
<gene>
    <name evidence="3" type="ORF">GGQ63_003065</name>
</gene>
<keyword evidence="1" id="KW-0808">Transferase</keyword>
<reference evidence="3 4" key="1">
    <citation type="submission" date="2020-08" db="EMBL/GenBank/DDBJ databases">
        <title>Genomic Encyclopedia of Type Strains, Phase IV (KMG-IV): sequencing the most valuable type-strain genomes for metagenomic binning, comparative biology and taxonomic classification.</title>
        <authorList>
            <person name="Goeker M."/>
        </authorList>
    </citation>
    <scope>NUCLEOTIDE SEQUENCE [LARGE SCALE GENOMIC DNA]</scope>
    <source>
        <strain evidence="3 4">DSM 16268</strain>
    </source>
</reference>
<dbReference type="RefSeq" id="WP_183857290.1">
    <property type="nucleotide sequence ID" value="NZ_JACHOO010000006.1"/>
</dbReference>
<dbReference type="InterPro" id="IPR051706">
    <property type="entry name" value="Glycosyltransferase_domain"/>
</dbReference>
<dbReference type="Gene3D" id="3.90.550.20">
    <property type="match status" value="1"/>
</dbReference>
<dbReference type="GO" id="GO:0016020">
    <property type="term" value="C:membrane"/>
    <property type="evidence" value="ECO:0007669"/>
    <property type="project" value="GOC"/>
</dbReference>
<feature type="region of interest" description="Disordered" evidence="2">
    <location>
        <begin position="327"/>
        <end position="347"/>
    </location>
</feature>
<evidence type="ECO:0000313" key="3">
    <source>
        <dbReference type="EMBL" id="MBB5753990.1"/>
    </source>
</evidence>
<feature type="compositionally biased region" description="Low complexity" evidence="2">
    <location>
        <begin position="336"/>
        <end position="347"/>
    </location>
</feature>
<dbReference type="PANTHER" id="PTHR32385:SF23">
    <property type="entry name" value="NUCLEOTIDE-DIPHOSPHO-SUGAR TRANSFERASE"/>
    <property type="match status" value="1"/>
</dbReference>
<evidence type="ECO:0000313" key="4">
    <source>
        <dbReference type="Proteomes" id="UP000523821"/>
    </source>
</evidence>
<dbReference type="SUPFAM" id="SSF53448">
    <property type="entry name" value="Nucleotide-diphospho-sugar transferases"/>
    <property type="match status" value="2"/>
</dbReference>
<organism evidence="3 4">
    <name type="scientific">Prosthecomicrobium pneumaticum</name>
    <dbReference type="NCBI Taxonomy" id="81895"/>
    <lineage>
        <taxon>Bacteria</taxon>
        <taxon>Pseudomonadati</taxon>
        <taxon>Pseudomonadota</taxon>
        <taxon>Alphaproteobacteria</taxon>
        <taxon>Hyphomicrobiales</taxon>
        <taxon>Kaistiaceae</taxon>
        <taxon>Prosthecomicrobium</taxon>
    </lineage>
</organism>
<sequence length="530" mass="58776">MASIPRSGIPRIIHQTWRDRRIPEGLGYPKSWIDSNPDWTYRFWTDEDLLAFFRTERPDLLDLYLAYPKGVQRADLARYCLLERYGGLYADIDTRCVGSLEPIAGDHRVVLCEEPEAHWGPAIARGLPRLWFNGTMASPPGHPLWGRVIELCRRMADRRDGDVLDNTGPLILSAVVERWPDPNELALNGCALFADIDAYGKPPSRAPWGPFGDRTISTHLWRGTWYETHQERWRARKIGRLRQMRDALFGGPRIDPAAAAAGIDAELLARPIAASDGSASVLVLLDLGAAGSDPERAFALLAALDYPKDRLHIRLYGGGAAGGWTTPPGGSGGPFGSAAALSGAAGRPRSRRAALREGRSKERNAALRAALTAEHDWVLWLDASLLHYPPDTLRRLMAAQAKIVVPHCVGRAGGPSLDRSTFLEVYRPTRAEFYEHVRSGVLRPPADWWYRRHLHDLRYLDRVPLHGVGAVMLLVDVSCHRAGLLFPELPYRHRAESEGFGLLARDLGIVPVGLPNLEVERDPAPARTAP</sequence>
<keyword evidence="4" id="KW-1185">Reference proteome</keyword>
<comment type="caution">
    <text evidence="3">The sequence shown here is derived from an EMBL/GenBank/DDBJ whole genome shotgun (WGS) entry which is preliminary data.</text>
</comment>
<evidence type="ECO:0000256" key="1">
    <source>
        <dbReference type="ARBA" id="ARBA00022679"/>
    </source>
</evidence>
<dbReference type="InterPro" id="IPR029044">
    <property type="entry name" value="Nucleotide-diphossugar_trans"/>
</dbReference>
<dbReference type="EMBL" id="JACHOO010000006">
    <property type="protein sequence ID" value="MBB5753990.1"/>
    <property type="molecule type" value="Genomic_DNA"/>
</dbReference>
<protein>
    <recommendedName>
        <fullName evidence="5">Glycosyl transferase</fullName>
    </recommendedName>
</protein>
<dbReference type="Pfam" id="PF03452">
    <property type="entry name" value="Anp1"/>
    <property type="match status" value="1"/>
</dbReference>
<proteinExistence type="predicted"/>
<dbReference type="GO" id="GO:0000030">
    <property type="term" value="F:mannosyltransferase activity"/>
    <property type="evidence" value="ECO:0007669"/>
    <property type="project" value="TreeGrafter"/>
</dbReference>
<dbReference type="Pfam" id="PF04488">
    <property type="entry name" value="Gly_transf_sug"/>
    <property type="match status" value="1"/>
</dbReference>
<dbReference type="Gene3D" id="3.90.550.10">
    <property type="entry name" value="Spore Coat Polysaccharide Biosynthesis Protein SpsA, Chain A"/>
    <property type="match status" value="1"/>
</dbReference>
<evidence type="ECO:0008006" key="5">
    <source>
        <dbReference type="Google" id="ProtNLM"/>
    </source>
</evidence>
<dbReference type="AlphaFoldDB" id="A0A7W9FNN9"/>
<name>A0A7W9FNN9_9HYPH</name>
<dbReference type="InterPro" id="IPR007577">
    <property type="entry name" value="GlycoTrfase_DXD_sugar-bd_CS"/>
</dbReference>
<accession>A0A7W9FNN9</accession>
<dbReference type="Proteomes" id="UP000523821">
    <property type="component" value="Unassembled WGS sequence"/>
</dbReference>
<dbReference type="GO" id="GO:0051999">
    <property type="term" value="P:mannosyl-inositol phosphorylceramide biosynthetic process"/>
    <property type="evidence" value="ECO:0007669"/>
    <property type="project" value="TreeGrafter"/>
</dbReference>
<dbReference type="PANTHER" id="PTHR32385">
    <property type="entry name" value="MANNOSYL PHOSPHORYLINOSITOL CERAMIDE SYNTHASE"/>
    <property type="match status" value="1"/>
</dbReference>